<dbReference type="InterPro" id="IPR018060">
    <property type="entry name" value="HTH_AraC"/>
</dbReference>
<reference evidence="5 6" key="1">
    <citation type="submission" date="2017-06" db="EMBL/GenBank/DDBJ databases">
        <authorList>
            <person name="Furmanczyk E.M."/>
        </authorList>
    </citation>
    <scope>NUCLEOTIDE SEQUENCE [LARGE SCALE GENOMIC DNA]</scope>
    <source>
        <strain evidence="5 6">DSM 16611</strain>
    </source>
</reference>
<evidence type="ECO:0000313" key="6">
    <source>
        <dbReference type="Proteomes" id="UP000215455"/>
    </source>
</evidence>
<protein>
    <submittedName>
        <fullName evidence="5">AraC family transcriptional regulator</fullName>
    </submittedName>
</protein>
<keyword evidence="1" id="KW-0805">Transcription regulation</keyword>
<gene>
    <name evidence="5" type="ORF">PSUM_06150</name>
</gene>
<comment type="caution">
    <text evidence="5">The sequence shown here is derived from an EMBL/GenBank/DDBJ whole genome shotgun (WGS) entry which is preliminary data.</text>
</comment>
<dbReference type="SUPFAM" id="SSF46689">
    <property type="entry name" value="Homeodomain-like"/>
    <property type="match status" value="1"/>
</dbReference>
<accession>A0ABX4E1D8</accession>
<keyword evidence="2" id="KW-0238">DNA-binding</keyword>
<evidence type="ECO:0000259" key="4">
    <source>
        <dbReference type="PROSITE" id="PS01124"/>
    </source>
</evidence>
<dbReference type="PANTHER" id="PTHR47894">
    <property type="entry name" value="HTH-TYPE TRANSCRIPTIONAL REGULATOR GADX"/>
    <property type="match status" value="1"/>
</dbReference>
<dbReference type="SMART" id="SM00342">
    <property type="entry name" value="HTH_ARAC"/>
    <property type="match status" value="1"/>
</dbReference>
<dbReference type="Gene3D" id="1.10.10.60">
    <property type="entry name" value="Homeodomain-like"/>
    <property type="match status" value="1"/>
</dbReference>
<dbReference type="Proteomes" id="UP000215455">
    <property type="component" value="Unassembled WGS sequence"/>
</dbReference>
<evidence type="ECO:0000256" key="3">
    <source>
        <dbReference type="ARBA" id="ARBA00023163"/>
    </source>
</evidence>
<evidence type="ECO:0000256" key="1">
    <source>
        <dbReference type="ARBA" id="ARBA00023015"/>
    </source>
</evidence>
<evidence type="ECO:0000256" key="2">
    <source>
        <dbReference type="ARBA" id="ARBA00023125"/>
    </source>
</evidence>
<sequence length="334" mass="37479">MPSLLRSSSLTNFIDVAISVGLDPYRQLRKAGITDAALMDPSIMIPAKSVMHLLEDSAYAAKVEDFGLRMGQTRQLENLGPLAIALREEQTLRKAWQSLTRRLGLTNESMDLSIEEANGVAIFRQELTDNMGGSVRQATELVTCVIFRTLKQLLGPTWKPRSVCFTHQAPVNLAMHRHVFGPSVRFNHEFDGIVLATTDLDAAIQSYDPLIARHAREFLDAKLAQSDVTMPDKVRKLVFALLPTGECVAEKLAQQLGVDRKTLYRHLAHHNQTYSSIVDDVRVDLVNRYVVNRERPLSEVAILLGFSSLSAFSRWFSGRFGCSVTTWRREKQKA</sequence>
<keyword evidence="3" id="KW-0804">Transcription</keyword>
<dbReference type="Pfam" id="PF12625">
    <property type="entry name" value="Arabinose_bd"/>
    <property type="match status" value="1"/>
</dbReference>
<dbReference type="PROSITE" id="PS01124">
    <property type="entry name" value="HTH_ARAC_FAMILY_2"/>
    <property type="match status" value="1"/>
</dbReference>
<keyword evidence="6" id="KW-1185">Reference proteome</keyword>
<name>A0ABX4E1D8_9PSED</name>
<dbReference type="InterPro" id="IPR032687">
    <property type="entry name" value="AraC-type_N"/>
</dbReference>
<dbReference type="Pfam" id="PF12833">
    <property type="entry name" value="HTH_18"/>
    <property type="match status" value="1"/>
</dbReference>
<feature type="domain" description="HTH araC/xylS-type" evidence="4">
    <location>
        <begin position="232"/>
        <end position="330"/>
    </location>
</feature>
<organism evidence="5 6">
    <name type="scientific">Pseudomonas umsongensis</name>
    <dbReference type="NCBI Taxonomy" id="198618"/>
    <lineage>
        <taxon>Bacteria</taxon>
        <taxon>Pseudomonadati</taxon>
        <taxon>Pseudomonadota</taxon>
        <taxon>Gammaproteobacteria</taxon>
        <taxon>Pseudomonadales</taxon>
        <taxon>Pseudomonadaceae</taxon>
        <taxon>Pseudomonas</taxon>
    </lineage>
</organism>
<dbReference type="EMBL" id="NIWU01000001">
    <property type="protein sequence ID" value="OXR35458.1"/>
    <property type="molecule type" value="Genomic_DNA"/>
</dbReference>
<dbReference type="InterPro" id="IPR009057">
    <property type="entry name" value="Homeodomain-like_sf"/>
</dbReference>
<dbReference type="PANTHER" id="PTHR47894:SF4">
    <property type="entry name" value="HTH-TYPE TRANSCRIPTIONAL REGULATOR GADX"/>
    <property type="match status" value="1"/>
</dbReference>
<proteinExistence type="predicted"/>
<evidence type="ECO:0000313" key="5">
    <source>
        <dbReference type="EMBL" id="OXR35458.1"/>
    </source>
</evidence>